<organism evidence="1 2">
    <name type="scientific">Geodia barretti</name>
    <name type="common">Barrett's horny sponge</name>
    <dbReference type="NCBI Taxonomy" id="519541"/>
    <lineage>
        <taxon>Eukaryota</taxon>
        <taxon>Metazoa</taxon>
        <taxon>Porifera</taxon>
        <taxon>Demospongiae</taxon>
        <taxon>Heteroscleromorpha</taxon>
        <taxon>Tetractinellida</taxon>
        <taxon>Astrophorina</taxon>
        <taxon>Geodiidae</taxon>
        <taxon>Geodia</taxon>
    </lineage>
</organism>
<accession>A0AA35WK59</accession>
<proteinExistence type="predicted"/>
<protein>
    <submittedName>
        <fullName evidence="1">Uncharacterized protein</fullName>
    </submittedName>
</protein>
<comment type="caution">
    <text evidence="1">The sequence shown here is derived from an EMBL/GenBank/DDBJ whole genome shotgun (WGS) entry which is preliminary data.</text>
</comment>
<sequence length="89" mass="10021">MCTNFSVIPLNGAGQGTSSTQRSFLHNHEVSSGFCHQIMGRILLYSRYCLINIELPSKHHFFPPALRCCAFKNTLNSTTIVVLRDNVHQ</sequence>
<reference evidence="1" key="1">
    <citation type="submission" date="2023-03" db="EMBL/GenBank/DDBJ databases">
        <authorList>
            <person name="Steffen K."/>
            <person name="Cardenas P."/>
        </authorList>
    </citation>
    <scope>NUCLEOTIDE SEQUENCE</scope>
</reference>
<dbReference type="AlphaFoldDB" id="A0AA35WK59"/>
<name>A0AA35WK59_GEOBA</name>
<evidence type="ECO:0000313" key="2">
    <source>
        <dbReference type="Proteomes" id="UP001174909"/>
    </source>
</evidence>
<evidence type="ECO:0000313" key="1">
    <source>
        <dbReference type="EMBL" id="CAI8016797.1"/>
    </source>
</evidence>
<dbReference type="Proteomes" id="UP001174909">
    <property type="component" value="Unassembled WGS sequence"/>
</dbReference>
<keyword evidence="2" id="KW-1185">Reference proteome</keyword>
<dbReference type="EMBL" id="CASHTH010001566">
    <property type="protein sequence ID" value="CAI8016797.1"/>
    <property type="molecule type" value="Genomic_DNA"/>
</dbReference>
<gene>
    <name evidence="1" type="ORF">GBAR_LOCUS10290</name>
</gene>